<feature type="region of interest" description="Disordered" evidence="1">
    <location>
        <begin position="1"/>
        <end position="37"/>
    </location>
</feature>
<dbReference type="PANTHER" id="PTHR38166:SF1">
    <property type="entry name" value="C2H2-TYPE DOMAIN-CONTAINING PROTEIN"/>
    <property type="match status" value="1"/>
</dbReference>
<keyword evidence="3" id="KW-1185">Reference proteome</keyword>
<feature type="compositionally biased region" description="Polar residues" evidence="1">
    <location>
        <begin position="1"/>
        <end position="10"/>
    </location>
</feature>
<name>A0AA40A7G7_9PEZI</name>
<feature type="region of interest" description="Disordered" evidence="1">
    <location>
        <begin position="221"/>
        <end position="267"/>
    </location>
</feature>
<gene>
    <name evidence="2" type="ORF">B0H67DRAFT_554791</name>
</gene>
<evidence type="ECO:0000313" key="3">
    <source>
        <dbReference type="Proteomes" id="UP001172102"/>
    </source>
</evidence>
<feature type="compositionally biased region" description="Polar residues" evidence="1">
    <location>
        <begin position="223"/>
        <end position="232"/>
    </location>
</feature>
<sequence length="319" mass="34845">MGEEAQQSSVACPKPVNPKSKKRKLEQENSAGGKKLRPDNLVWACPFLKRHPKEYRDCQKLRLARPADVTQHINRKHQAPIHCPICGQVFENGKGQEGHIIQATCQFKPFSHPGATRDQVVAMKDNPEANGPNGAKPEDRQEKIWYGRYATLFGDDAPRPASPYLSVLEGDTAQEMYTAIQSFIEEGHSDCFAQAIAPFDKALPHQFRQLLDRLQKHILDPSLAQQEGTRVTKTPAAGPSGLEHPAATAPPPAPPPPAPPPNKPLQHLVEPTFDLTDIVDSFLPGGGQDDQFGNWGIISFDNSAGPPPGEPPVGQPWSG</sequence>
<dbReference type="PANTHER" id="PTHR38166">
    <property type="entry name" value="C2H2-TYPE DOMAIN-CONTAINING PROTEIN-RELATED"/>
    <property type="match status" value="1"/>
</dbReference>
<evidence type="ECO:0000256" key="1">
    <source>
        <dbReference type="SAM" id="MobiDB-lite"/>
    </source>
</evidence>
<feature type="compositionally biased region" description="Pro residues" evidence="1">
    <location>
        <begin position="305"/>
        <end position="319"/>
    </location>
</feature>
<comment type="caution">
    <text evidence="2">The sequence shown here is derived from an EMBL/GenBank/DDBJ whole genome shotgun (WGS) entry which is preliminary data.</text>
</comment>
<organism evidence="2 3">
    <name type="scientific">Lasiosphaeris hirsuta</name>
    <dbReference type="NCBI Taxonomy" id="260670"/>
    <lineage>
        <taxon>Eukaryota</taxon>
        <taxon>Fungi</taxon>
        <taxon>Dikarya</taxon>
        <taxon>Ascomycota</taxon>
        <taxon>Pezizomycotina</taxon>
        <taxon>Sordariomycetes</taxon>
        <taxon>Sordariomycetidae</taxon>
        <taxon>Sordariales</taxon>
        <taxon>Lasiosphaeriaceae</taxon>
        <taxon>Lasiosphaeris</taxon>
    </lineage>
</organism>
<dbReference type="EMBL" id="JAUKUA010000005">
    <property type="protein sequence ID" value="KAK0710697.1"/>
    <property type="molecule type" value="Genomic_DNA"/>
</dbReference>
<proteinExistence type="predicted"/>
<protein>
    <recommendedName>
        <fullName evidence="4">C2H2-type domain-containing protein</fullName>
    </recommendedName>
</protein>
<evidence type="ECO:0008006" key="4">
    <source>
        <dbReference type="Google" id="ProtNLM"/>
    </source>
</evidence>
<dbReference type="Proteomes" id="UP001172102">
    <property type="component" value="Unassembled WGS sequence"/>
</dbReference>
<reference evidence="2" key="1">
    <citation type="submission" date="2023-06" db="EMBL/GenBank/DDBJ databases">
        <title>Genome-scale phylogeny and comparative genomics of the fungal order Sordariales.</title>
        <authorList>
            <consortium name="Lawrence Berkeley National Laboratory"/>
            <person name="Hensen N."/>
            <person name="Bonometti L."/>
            <person name="Westerberg I."/>
            <person name="Brannstrom I.O."/>
            <person name="Guillou S."/>
            <person name="Cros-Aarteil S."/>
            <person name="Calhoun S."/>
            <person name="Haridas S."/>
            <person name="Kuo A."/>
            <person name="Mondo S."/>
            <person name="Pangilinan J."/>
            <person name="Riley R."/>
            <person name="Labutti K."/>
            <person name="Andreopoulos B."/>
            <person name="Lipzen A."/>
            <person name="Chen C."/>
            <person name="Yanf M."/>
            <person name="Daum C."/>
            <person name="Ng V."/>
            <person name="Clum A."/>
            <person name="Steindorff A."/>
            <person name="Ohm R."/>
            <person name="Martin F."/>
            <person name="Silar P."/>
            <person name="Natvig D."/>
            <person name="Lalanne C."/>
            <person name="Gautier V."/>
            <person name="Ament-Velasquez S.L."/>
            <person name="Kruys A."/>
            <person name="Hutchinson M.I."/>
            <person name="Powell A.J."/>
            <person name="Barry K."/>
            <person name="Miller A.N."/>
            <person name="Grigoriev I.V."/>
            <person name="Debuchy R."/>
            <person name="Gladieux P."/>
            <person name="Thoren M.H."/>
            <person name="Johannesson H."/>
        </authorList>
    </citation>
    <scope>NUCLEOTIDE SEQUENCE</scope>
    <source>
        <strain evidence="2">SMH4607-1</strain>
    </source>
</reference>
<accession>A0AA40A7G7</accession>
<feature type="region of interest" description="Disordered" evidence="1">
    <location>
        <begin position="279"/>
        <end position="319"/>
    </location>
</feature>
<feature type="compositionally biased region" description="Pro residues" evidence="1">
    <location>
        <begin position="248"/>
        <end position="263"/>
    </location>
</feature>
<evidence type="ECO:0000313" key="2">
    <source>
        <dbReference type="EMBL" id="KAK0710697.1"/>
    </source>
</evidence>
<dbReference type="AlphaFoldDB" id="A0AA40A7G7"/>